<accession>A0ABN6ZKU4</accession>
<evidence type="ECO:0000313" key="1">
    <source>
        <dbReference type="EMBL" id="BES80880.1"/>
    </source>
</evidence>
<proteinExistence type="predicted"/>
<protein>
    <submittedName>
        <fullName evidence="1">Uncharacterized protein</fullName>
    </submittedName>
</protein>
<dbReference type="Proteomes" id="UP001341135">
    <property type="component" value="Chromosome"/>
</dbReference>
<keyword evidence="2" id="KW-1185">Reference proteome</keyword>
<dbReference type="EMBL" id="AP028907">
    <property type="protein sequence ID" value="BES80880.1"/>
    <property type="molecule type" value="Genomic_DNA"/>
</dbReference>
<name>A0ABN6ZKU4_9CREN</name>
<dbReference type="GeneID" id="89288482"/>
<sequence length="51" mass="5478">MEAGLSFWDALRTATGKASELLGAPIGVIRDRAVANIVLLEREPGAPETWQ</sequence>
<reference evidence="1 2" key="1">
    <citation type="submission" date="2023-09" db="EMBL/GenBank/DDBJ databases">
        <title>Pyrofollis japonicus gen. nov. sp. nov., a novel member of the family Pyrodictiaceae isolated from the Iheya North hydrothermal field.</title>
        <authorList>
            <person name="Miyazaki U."/>
            <person name="Sanari M."/>
            <person name="Tame A."/>
            <person name="Kitajima M."/>
            <person name="Okamoto A."/>
            <person name="Sawayama S."/>
            <person name="Miyazaki J."/>
            <person name="Takai K."/>
            <person name="Nakagawa S."/>
        </authorList>
    </citation>
    <scope>NUCLEOTIDE SEQUENCE [LARGE SCALE GENOMIC DNA]</scope>
    <source>
        <strain evidence="1 2">AV2</strain>
    </source>
</reference>
<dbReference type="RefSeq" id="WP_338251496.1">
    <property type="nucleotide sequence ID" value="NZ_AP028907.1"/>
</dbReference>
<evidence type="ECO:0000313" key="2">
    <source>
        <dbReference type="Proteomes" id="UP001341135"/>
    </source>
</evidence>
<gene>
    <name evidence="1" type="ORF">PABY_04470</name>
</gene>
<organism evidence="1 2">
    <name type="scientific">Pyrodictium abyssi</name>
    <dbReference type="NCBI Taxonomy" id="54256"/>
    <lineage>
        <taxon>Archaea</taxon>
        <taxon>Thermoproteota</taxon>
        <taxon>Thermoprotei</taxon>
        <taxon>Desulfurococcales</taxon>
        <taxon>Pyrodictiaceae</taxon>
        <taxon>Pyrodictium</taxon>
    </lineage>
</organism>